<dbReference type="RefSeq" id="YP_009885147.1">
    <property type="nucleotide sequence ID" value="NC_049478.1"/>
</dbReference>
<protein>
    <submittedName>
        <fullName evidence="1">Uncharacterized protein</fullName>
    </submittedName>
</protein>
<dbReference type="Proteomes" id="UP000427282">
    <property type="component" value="Segment"/>
</dbReference>
<proteinExistence type="predicted"/>
<sequence length="146" mass="16238">MPTPDQLAEFHQLVQDAHDASQRGSNDAEIQALQDAVECAESLLEPTRTHSFTGTVKRADGITVTATITVPEGHKAVSPEPTRPWHGKDRTNQNFLELGELAMMVAQQGYGIVERNERHREEWGKQDYWADLLNIPAPTPQIEAGK</sequence>
<dbReference type="EMBL" id="MN586027">
    <property type="protein sequence ID" value="QGJ93515.1"/>
    <property type="molecule type" value="Genomic_DNA"/>
</dbReference>
<evidence type="ECO:0000313" key="2">
    <source>
        <dbReference type="Proteomes" id="UP000427282"/>
    </source>
</evidence>
<dbReference type="KEGG" id="vg:55814519"/>
<accession>A0A649VN63</accession>
<gene>
    <name evidence="1" type="primary">67</name>
    <name evidence="1" type="ORF">SEA_MUFASA8_67</name>
</gene>
<reference evidence="1 2" key="1">
    <citation type="submission" date="2019-10" db="EMBL/GenBank/DDBJ databases">
        <authorList>
            <person name="Garlena R.A."/>
            <person name="Russell D.A."/>
            <person name="Pope W.H."/>
            <person name="Jacobs-Sera D."/>
            <person name="Hatfull G.F."/>
        </authorList>
    </citation>
    <scope>NUCLEOTIDE SEQUENCE [LARGE SCALE GENOMIC DNA]</scope>
</reference>
<name>A0A649VN63_9CAUD</name>
<organism evidence="1 2">
    <name type="scientific">Arthrobacter phage Mufasa8</name>
    <dbReference type="NCBI Taxonomy" id="2656526"/>
    <lineage>
        <taxon>Viruses</taxon>
        <taxon>Duplodnaviria</taxon>
        <taxon>Heunggongvirae</taxon>
        <taxon>Uroviricota</taxon>
        <taxon>Caudoviricetes</taxon>
        <taxon>Mufasoctovirus</taxon>
        <taxon>Mufasoctovirus mufasa8</taxon>
    </lineage>
</organism>
<dbReference type="GeneID" id="55814519"/>
<keyword evidence="2" id="KW-1185">Reference proteome</keyword>
<evidence type="ECO:0000313" key="1">
    <source>
        <dbReference type="EMBL" id="QGJ93515.1"/>
    </source>
</evidence>